<dbReference type="Proteomes" id="UP000620133">
    <property type="component" value="Chromosome"/>
</dbReference>
<dbReference type="NCBIfam" id="NF004064">
    <property type="entry name" value="PRK05578.1"/>
    <property type="match status" value="1"/>
</dbReference>
<evidence type="ECO:0000256" key="11">
    <source>
        <dbReference type="ARBA" id="ARBA00049558"/>
    </source>
</evidence>
<dbReference type="GO" id="GO:0042802">
    <property type="term" value="F:identical protein binding"/>
    <property type="evidence" value="ECO:0007669"/>
    <property type="project" value="UniProtKB-ARBA"/>
</dbReference>
<dbReference type="EMBL" id="AP024412">
    <property type="protein sequence ID" value="BCR35540.1"/>
    <property type="molecule type" value="Genomic_DNA"/>
</dbReference>
<reference evidence="16" key="1">
    <citation type="submission" date="2021-01" db="EMBL/GenBank/DDBJ databases">
        <title>Draft genome sequence of Acholeplasmataceae bacterium strain Mahy22.</title>
        <authorList>
            <person name="Watanabe M."/>
            <person name="Kojima H."/>
            <person name="Fukui M."/>
        </authorList>
    </citation>
    <scope>NUCLEOTIDE SEQUENCE</scope>
    <source>
        <strain evidence="16">Mahy22</strain>
    </source>
</reference>
<accession>A0A7U9XVR8</accession>
<feature type="binding site" evidence="13">
    <location>
        <begin position="39"/>
        <end position="45"/>
    </location>
    <ligand>
        <name>substrate</name>
    </ligand>
</feature>
<comment type="similarity">
    <text evidence="3 15">Belongs to the cytidine and deoxycytidylate deaminase family.</text>
</comment>
<evidence type="ECO:0000313" key="16">
    <source>
        <dbReference type="EMBL" id="BCR35540.1"/>
    </source>
</evidence>
<dbReference type="Pfam" id="PF00383">
    <property type="entry name" value="dCMP_cyt_deam_1"/>
    <property type="match status" value="1"/>
</dbReference>
<evidence type="ECO:0000313" key="17">
    <source>
        <dbReference type="Proteomes" id="UP000620133"/>
    </source>
</evidence>
<proteinExistence type="inferred from homology"/>
<dbReference type="RefSeq" id="WP_176239981.1">
    <property type="nucleotide sequence ID" value="NZ_AP024412.1"/>
</dbReference>
<protein>
    <recommendedName>
        <fullName evidence="5 15">Cytidine deaminase</fullName>
        <ecNumber evidence="4 15">3.5.4.5</ecNumber>
    </recommendedName>
    <alternativeName>
        <fullName evidence="9 15">Cytidine aminohydrolase</fullName>
    </alternativeName>
</protein>
<dbReference type="EC" id="3.5.4.5" evidence="4 15"/>
<comment type="function">
    <text evidence="2 15">This enzyme scavenges exogenous and endogenous cytidine and 2'-deoxycytidine for UMP synthesis.</text>
</comment>
<organism evidence="16 17">
    <name type="scientific">Mariniplasma anaerobium</name>
    <dbReference type="NCBI Taxonomy" id="2735436"/>
    <lineage>
        <taxon>Bacteria</taxon>
        <taxon>Bacillati</taxon>
        <taxon>Mycoplasmatota</taxon>
        <taxon>Mollicutes</taxon>
        <taxon>Acholeplasmatales</taxon>
        <taxon>Acholeplasmataceae</taxon>
        <taxon>Mariniplasma</taxon>
    </lineage>
</organism>
<feature type="binding site" evidence="14">
    <location>
        <position position="85"/>
    </location>
    <ligand>
        <name>Zn(2+)</name>
        <dbReference type="ChEBI" id="CHEBI:29105"/>
        <note>catalytic</note>
    </ligand>
</feature>
<evidence type="ECO:0000256" key="8">
    <source>
        <dbReference type="ARBA" id="ARBA00022833"/>
    </source>
</evidence>
<evidence type="ECO:0000256" key="2">
    <source>
        <dbReference type="ARBA" id="ARBA00003949"/>
    </source>
</evidence>
<dbReference type="InterPro" id="IPR016192">
    <property type="entry name" value="APOBEC/CMP_deaminase_Zn-bd"/>
</dbReference>
<dbReference type="PROSITE" id="PS00903">
    <property type="entry name" value="CYT_DCMP_DEAMINASES_1"/>
    <property type="match status" value="1"/>
</dbReference>
<dbReference type="KEGG" id="manr:MPAN_004330"/>
<evidence type="ECO:0000256" key="5">
    <source>
        <dbReference type="ARBA" id="ARBA00018266"/>
    </source>
</evidence>
<dbReference type="InterPro" id="IPR016193">
    <property type="entry name" value="Cytidine_deaminase-like"/>
</dbReference>
<dbReference type="NCBIfam" id="TIGR01354">
    <property type="entry name" value="cyt_deam_tetra"/>
    <property type="match status" value="1"/>
</dbReference>
<keyword evidence="8 14" id="KW-0862">Zinc</keyword>
<dbReference type="GO" id="GO:0055086">
    <property type="term" value="P:nucleobase-containing small molecule metabolic process"/>
    <property type="evidence" value="ECO:0007669"/>
    <property type="project" value="UniProtKB-ARBA"/>
</dbReference>
<dbReference type="GO" id="GO:0008270">
    <property type="term" value="F:zinc ion binding"/>
    <property type="evidence" value="ECO:0007669"/>
    <property type="project" value="UniProtKB-UniRule"/>
</dbReference>
<dbReference type="PROSITE" id="PS51747">
    <property type="entry name" value="CYT_DCMP_DEAMINASES_2"/>
    <property type="match status" value="1"/>
</dbReference>
<dbReference type="InterPro" id="IPR006262">
    <property type="entry name" value="Cyt_deam_tetra"/>
</dbReference>
<dbReference type="PANTHER" id="PTHR11644">
    <property type="entry name" value="CYTIDINE DEAMINASE"/>
    <property type="match status" value="1"/>
</dbReference>
<comment type="catalytic activity">
    <reaction evidence="10 15">
        <text>2'-deoxycytidine + H2O + H(+) = 2'-deoxyuridine + NH4(+)</text>
        <dbReference type="Rhea" id="RHEA:13433"/>
        <dbReference type="ChEBI" id="CHEBI:15377"/>
        <dbReference type="ChEBI" id="CHEBI:15378"/>
        <dbReference type="ChEBI" id="CHEBI:15698"/>
        <dbReference type="ChEBI" id="CHEBI:16450"/>
        <dbReference type="ChEBI" id="CHEBI:28938"/>
        <dbReference type="EC" id="3.5.4.5"/>
    </reaction>
</comment>
<keyword evidence="7 15" id="KW-0378">Hydrolase</keyword>
<evidence type="ECO:0000256" key="3">
    <source>
        <dbReference type="ARBA" id="ARBA00006576"/>
    </source>
</evidence>
<dbReference type="FunFam" id="3.40.140.10:FF:000008">
    <property type="entry name" value="Cytidine deaminase"/>
    <property type="match status" value="1"/>
</dbReference>
<dbReference type="CDD" id="cd01283">
    <property type="entry name" value="cytidine_deaminase"/>
    <property type="match status" value="1"/>
</dbReference>
<evidence type="ECO:0000256" key="1">
    <source>
        <dbReference type="ARBA" id="ARBA00001947"/>
    </source>
</evidence>
<dbReference type="AlphaFoldDB" id="A0A7U9XVR8"/>
<dbReference type="PANTHER" id="PTHR11644:SF2">
    <property type="entry name" value="CYTIDINE DEAMINASE"/>
    <property type="match status" value="1"/>
</dbReference>
<evidence type="ECO:0000256" key="4">
    <source>
        <dbReference type="ARBA" id="ARBA00012783"/>
    </source>
</evidence>
<name>A0A7U9XVR8_9MOLU</name>
<evidence type="ECO:0000256" key="15">
    <source>
        <dbReference type="RuleBase" id="RU364006"/>
    </source>
</evidence>
<sequence length="133" mass="14781">MKNIEQAKLARNKAYVPYSKFKVGAAILLKDGTYIHGANIENASYPLANCAERSALFSLLSQGYKKEDIVSMTIIADSEHPISPCGACRQVMHELMPKDTPIYLANLKGEVKETDPDDLLPYAFETFDEDHDA</sequence>
<comment type="catalytic activity">
    <reaction evidence="11 15">
        <text>cytidine + H2O + H(+) = uridine + NH4(+)</text>
        <dbReference type="Rhea" id="RHEA:16069"/>
        <dbReference type="ChEBI" id="CHEBI:15377"/>
        <dbReference type="ChEBI" id="CHEBI:15378"/>
        <dbReference type="ChEBI" id="CHEBI:16704"/>
        <dbReference type="ChEBI" id="CHEBI:17562"/>
        <dbReference type="ChEBI" id="CHEBI:28938"/>
        <dbReference type="EC" id="3.5.4.5"/>
    </reaction>
</comment>
<dbReference type="SUPFAM" id="SSF53927">
    <property type="entry name" value="Cytidine deaminase-like"/>
    <property type="match status" value="1"/>
</dbReference>
<dbReference type="InterPro" id="IPR050202">
    <property type="entry name" value="Cyt/Deoxycyt_deaminase"/>
</dbReference>
<dbReference type="Gene3D" id="3.40.140.10">
    <property type="entry name" value="Cytidine Deaminase, domain 2"/>
    <property type="match status" value="1"/>
</dbReference>
<evidence type="ECO:0000256" key="14">
    <source>
        <dbReference type="PIRSR" id="PIRSR606262-3"/>
    </source>
</evidence>
<keyword evidence="6 14" id="KW-0479">Metal-binding</keyword>
<gene>
    <name evidence="16" type="primary">cdd</name>
    <name evidence="16" type="ORF">MPAN_004330</name>
</gene>
<evidence type="ECO:0000256" key="9">
    <source>
        <dbReference type="ARBA" id="ARBA00032005"/>
    </source>
</evidence>
<evidence type="ECO:0000256" key="13">
    <source>
        <dbReference type="PIRSR" id="PIRSR606262-2"/>
    </source>
</evidence>
<feature type="active site" description="Proton donor" evidence="12">
    <location>
        <position position="52"/>
    </location>
</feature>
<evidence type="ECO:0000256" key="10">
    <source>
        <dbReference type="ARBA" id="ARBA00049252"/>
    </source>
</evidence>
<feature type="binding site" evidence="14">
    <location>
        <position position="50"/>
    </location>
    <ligand>
        <name>Zn(2+)</name>
        <dbReference type="ChEBI" id="CHEBI:29105"/>
        <note>catalytic</note>
    </ligand>
</feature>
<keyword evidence="17" id="KW-1185">Reference proteome</keyword>
<evidence type="ECO:0000256" key="12">
    <source>
        <dbReference type="PIRSR" id="PIRSR606262-1"/>
    </source>
</evidence>
<dbReference type="GO" id="GO:0004126">
    <property type="term" value="F:cytidine deaminase activity"/>
    <property type="evidence" value="ECO:0007669"/>
    <property type="project" value="UniProtKB-UniRule"/>
</dbReference>
<evidence type="ECO:0000256" key="6">
    <source>
        <dbReference type="ARBA" id="ARBA00022723"/>
    </source>
</evidence>
<dbReference type="GO" id="GO:0072527">
    <property type="term" value="P:pyrimidine-containing compound metabolic process"/>
    <property type="evidence" value="ECO:0007669"/>
    <property type="project" value="UniProtKB-ARBA"/>
</dbReference>
<dbReference type="GO" id="GO:0005829">
    <property type="term" value="C:cytosol"/>
    <property type="evidence" value="ECO:0007669"/>
    <property type="project" value="TreeGrafter"/>
</dbReference>
<evidence type="ECO:0000256" key="7">
    <source>
        <dbReference type="ARBA" id="ARBA00022801"/>
    </source>
</evidence>
<comment type="cofactor">
    <cofactor evidence="1 14 15">
        <name>Zn(2+)</name>
        <dbReference type="ChEBI" id="CHEBI:29105"/>
    </cofactor>
</comment>
<feature type="binding site" evidence="14">
    <location>
        <position position="88"/>
    </location>
    <ligand>
        <name>Zn(2+)</name>
        <dbReference type="ChEBI" id="CHEBI:29105"/>
        <note>catalytic</note>
    </ligand>
</feature>
<dbReference type="InterPro" id="IPR002125">
    <property type="entry name" value="CMP_dCMP_dom"/>
</dbReference>